<sequence length="39" mass="4273">MLVVGHRSRVRPGETIDHPVGVQQDPESPPPRSSPEAAW</sequence>
<reference evidence="2 3" key="1">
    <citation type="journal article" date="2009" name="PLoS ONE">
        <title>Complete genome sequence of the aerobic CO-oxidizing thermophile Thermomicrobium roseum.</title>
        <authorList>
            <person name="Wu D."/>
            <person name="Raymond J."/>
            <person name="Wu M."/>
            <person name="Chatterji S."/>
            <person name="Ren Q."/>
            <person name="Graham J.E."/>
            <person name="Bryant D.A."/>
            <person name="Robb F."/>
            <person name="Colman A."/>
            <person name="Tallon L.J."/>
            <person name="Badger J.H."/>
            <person name="Madupu R."/>
            <person name="Ward N.L."/>
            <person name="Eisen J.A."/>
        </authorList>
    </citation>
    <scope>NUCLEOTIDE SEQUENCE [LARGE SCALE GENOMIC DNA]</scope>
    <source>
        <strain evidence="3">ATCC 27502 / DSM 5159 / P-2</strain>
    </source>
</reference>
<evidence type="ECO:0000313" key="2">
    <source>
        <dbReference type="EMBL" id="ACM06218.1"/>
    </source>
</evidence>
<accession>B9KYP3</accession>
<gene>
    <name evidence="2" type="ordered locus">trd_0592</name>
</gene>
<dbReference type="EMBL" id="CP001275">
    <property type="protein sequence ID" value="ACM06218.1"/>
    <property type="molecule type" value="Genomic_DNA"/>
</dbReference>
<evidence type="ECO:0000313" key="3">
    <source>
        <dbReference type="Proteomes" id="UP000000447"/>
    </source>
</evidence>
<protein>
    <submittedName>
        <fullName evidence="2">Uncharacterized protein</fullName>
    </submittedName>
</protein>
<feature type="region of interest" description="Disordered" evidence="1">
    <location>
        <begin position="1"/>
        <end position="39"/>
    </location>
</feature>
<dbReference type="Proteomes" id="UP000000447">
    <property type="component" value="Chromosome"/>
</dbReference>
<feature type="compositionally biased region" description="Basic residues" evidence="1">
    <location>
        <begin position="1"/>
        <end position="10"/>
    </location>
</feature>
<dbReference type="KEGG" id="tro:trd_0592"/>
<evidence type="ECO:0000256" key="1">
    <source>
        <dbReference type="SAM" id="MobiDB-lite"/>
    </source>
</evidence>
<dbReference type="STRING" id="309801.trd_0592"/>
<dbReference type="HOGENOM" id="CLU_3318423_0_0_0"/>
<keyword evidence="3" id="KW-1185">Reference proteome</keyword>
<dbReference type="AlphaFoldDB" id="B9KYP3"/>
<proteinExistence type="predicted"/>
<name>B9KYP3_THERP</name>
<organism evidence="2 3">
    <name type="scientific">Thermomicrobium roseum (strain ATCC 27502 / DSM 5159 / P-2)</name>
    <dbReference type="NCBI Taxonomy" id="309801"/>
    <lineage>
        <taxon>Bacteria</taxon>
        <taxon>Pseudomonadati</taxon>
        <taxon>Thermomicrobiota</taxon>
        <taxon>Thermomicrobia</taxon>
        <taxon>Thermomicrobiales</taxon>
        <taxon>Thermomicrobiaceae</taxon>
        <taxon>Thermomicrobium</taxon>
    </lineage>
</organism>